<reference evidence="1 2" key="1">
    <citation type="journal article" date="2012" name="Stand. Genomic Sci.">
        <title>Complete genome sequencing and analysis of Saprospira grandis str. Lewin, a predatory marine bacterium.</title>
        <authorList>
            <person name="Saw J.H."/>
            <person name="Yuryev A."/>
            <person name="Kanbe M."/>
            <person name="Hou S."/>
            <person name="Young A.G."/>
            <person name="Aizawa S."/>
            <person name="Alam M."/>
        </authorList>
    </citation>
    <scope>NUCLEOTIDE SEQUENCE [LARGE SCALE GENOMIC DNA]</scope>
    <source>
        <strain evidence="1 2">Lewin</strain>
    </source>
</reference>
<organism evidence="1 2">
    <name type="scientific">Saprospira grandis (strain Lewin)</name>
    <dbReference type="NCBI Taxonomy" id="984262"/>
    <lineage>
        <taxon>Bacteria</taxon>
        <taxon>Pseudomonadati</taxon>
        <taxon>Bacteroidota</taxon>
        <taxon>Saprospiria</taxon>
        <taxon>Saprospirales</taxon>
        <taxon>Saprospiraceae</taxon>
        <taxon>Saprospira</taxon>
    </lineage>
</organism>
<keyword evidence="2" id="KW-1185">Reference proteome</keyword>
<dbReference type="KEGG" id="sgn:SGRA_4107"/>
<dbReference type="HOGENOM" id="CLU_1314675_0_0_10"/>
<proteinExistence type="predicted"/>
<evidence type="ECO:0000313" key="2">
    <source>
        <dbReference type="Proteomes" id="UP000007519"/>
    </source>
</evidence>
<gene>
    <name evidence="1" type="ordered locus">SGRA_4107</name>
</gene>
<accession>H6L7F0</accession>
<dbReference type="RefSeq" id="WP_015694401.1">
    <property type="nucleotide sequence ID" value="NC_016940.1"/>
</dbReference>
<sequence>MKSIYKIYLLVTIILIGGLFTKVSSQEMKKNIEIDSLVISISYAKENLLLVENKYLLIEDLLRYEGDTRENPSWQTSFSPVPDSLRGSDSRERLATSNQAVALYLIESLLKDDFYFNRNQTCLLYKSSKSSKAQRLYNLGDYSDYILLDKGLDEQRVVLNEEHYKKVFCYYREWLVSTKNKKVKFENLKIEDKNPLEKTNYGWNMQKFR</sequence>
<protein>
    <submittedName>
        <fullName evidence="1">Uncharacterized protein</fullName>
    </submittedName>
</protein>
<name>H6L7F0_SAPGL</name>
<dbReference type="AlphaFoldDB" id="H6L7F0"/>
<dbReference type="Proteomes" id="UP000007519">
    <property type="component" value="Chromosome"/>
</dbReference>
<dbReference type="EMBL" id="CP002831">
    <property type="protein sequence ID" value="AFC26822.1"/>
    <property type="molecule type" value="Genomic_DNA"/>
</dbReference>
<evidence type="ECO:0000313" key="1">
    <source>
        <dbReference type="EMBL" id="AFC26822.1"/>
    </source>
</evidence>
<dbReference type="STRING" id="984262.SGRA_4107"/>